<sequence length="115" mass="13171">MKLPMFLFCSFFLTAIYGQESSLLYDKVIEIMKAELNYTYDSTSNQVVEHKSNFTRQSKGIHPSSPSPLVILNREIIKMETLKEYHLKEIKDIEILQPDKPKAGVLYGTRGASKV</sequence>
<dbReference type="AlphaFoldDB" id="A0A848IWQ9"/>
<comment type="caution">
    <text evidence="1">The sequence shown here is derived from an EMBL/GenBank/DDBJ whole genome shotgun (WGS) entry which is preliminary data.</text>
</comment>
<dbReference type="Proteomes" id="UP000559010">
    <property type="component" value="Unassembled WGS sequence"/>
</dbReference>
<dbReference type="EMBL" id="JABBNU010000003">
    <property type="protein sequence ID" value="NMM47711.1"/>
    <property type="molecule type" value="Genomic_DNA"/>
</dbReference>
<evidence type="ECO:0000313" key="2">
    <source>
        <dbReference type="Proteomes" id="UP000559010"/>
    </source>
</evidence>
<accession>A0A848IWQ9</accession>
<keyword evidence="2" id="KW-1185">Reference proteome</keyword>
<evidence type="ECO:0000313" key="1">
    <source>
        <dbReference type="EMBL" id="NMM47711.1"/>
    </source>
</evidence>
<organism evidence="1 2">
    <name type="scientific">Marinigracilibium pacificum</name>
    <dbReference type="NCBI Taxonomy" id="2729599"/>
    <lineage>
        <taxon>Bacteria</taxon>
        <taxon>Pseudomonadati</taxon>
        <taxon>Bacteroidota</taxon>
        <taxon>Cytophagia</taxon>
        <taxon>Cytophagales</taxon>
        <taxon>Flammeovirgaceae</taxon>
        <taxon>Marinigracilibium</taxon>
    </lineage>
</organism>
<protein>
    <submittedName>
        <fullName evidence="1">Uncharacterized protein</fullName>
    </submittedName>
</protein>
<reference evidence="1 2" key="1">
    <citation type="submission" date="2020-04" db="EMBL/GenBank/DDBJ databases">
        <title>Flammeovirgaceae bacterium KN852 isolated from deep sea.</title>
        <authorList>
            <person name="Zhang D.-C."/>
        </authorList>
    </citation>
    <scope>NUCLEOTIDE SEQUENCE [LARGE SCALE GENOMIC DNA]</scope>
    <source>
        <strain evidence="1 2">KN852</strain>
    </source>
</reference>
<gene>
    <name evidence="1" type="ORF">HH304_04815</name>
</gene>
<dbReference type="RefSeq" id="WP_169678511.1">
    <property type="nucleotide sequence ID" value="NZ_JABBNU010000003.1"/>
</dbReference>
<proteinExistence type="predicted"/>
<name>A0A848IWQ9_9BACT</name>